<dbReference type="CDD" id="cd12148">
    <property type="entry name" value="fungal_TF_MHR"/>
    <property type="match status" value="1"/>
</dbReference>
<dbReference type="PROSITE" id="PS00028">
    <property type="entry name" value="ZINC_FINGER_C2H2_1"/>
    <property type="match status" value="2"/>
</dbReference>
<dbReference type="KEGG" id="apuu:APUU_60773A"/>
<accession>A0A7R7XUC6</accession>
<dbReference type="OrthoDB" id="10018191at2759"/>
<dbReference type="GO" id="GO:0006351">
    <property type="term" value="P:DNA-templated transcription"/>
    <property type="evidence" value="ECO:0007669"/>
    <property type="project" value="InterPro"/>
</dbReference>
<evidence type="ECO:0000256" key="6">
    <source>
        <dbReference type="ARBA" id="ARBA00023242"/>
    </source>
</evidence>
<evidence type="ECO:0000256" key="3">
    <source>
        <dbReference type="ARBA" id="ARBA00022737"/>
    </source>
</evidence>
<feature type="region of interest" description="Disordered" evidence="8">
    <location>
        <begin position="1"/>
        <end position="30"/>
    </location>
</feature>
<dbReference type="FunFam" id="3.30.160.60:FF:002343">
    <property type="entry name" value="Zinc finger protein 33A"/>
    <property type="match status" value="1"/>
</dbReference>
<feature type="domain" description="C2H2-type" evidence="9">
    <location>
        <begin position="9"/>
        <end position="36"/>
    </location>
</feature>
<dbReference type="GeneID" id="64977730"/>
<feature type="compositionally biased region" description="Polar residues" evidence="8">
    <location>
        <begin position="1"/>
        <end position="18"/>
    </location>
</feature>
<organism evidence="10 11">
    <name type="scientific">Aspergillus puulaauensis</name>
    <dbReference type="NCBI Taxonomy" id="1220207"/>
    <lineage>
        <taxon>Eukaryota</taxon>
        <taxon>Fungi</taxon>
        <taxon>Dikarya</taxon>
        <taxon>Ascomycota</taxon>
        <taxon>Pezizomycotina</taxon>
        <taxon>Eurotiomycetes</taxon>
        <taxon>Eurotiomycetidae</taxon>
        <taxon>Eurotiales</taxon>
        <taxon>Aspergillaceae</taxon>
        <taxon>Aspergillus</taxon>
    </lineage>
</organism>
<evidence type="ECO:0000256" key="7">
    <source>
        <dbReference type="PROSITE-ProRule" id="PRU00042"/>
    </source>
</evidence>
<dbReference type="GO" id="GO:0000785">
    <property type="term" value="C:chromatin"/>
    <property type="evidence" value="ECO:0007669"/>
    <property type="project" value="TreeGrafter"/>
</dbReference>
<dbReference type="SMART" id="SM00355">
    <property type="entry name" value="ZnF_C2H2"/>
    <property type="match status" value="2"/>
</dbReference>
<dbReference type="GO" id="GO:0000981">
    <property type="term" value="F:DNA-binding transcription factor activity, RNA polymerase II-specific"/>
    <property type="evidence" value="ECO:0007669"/>
    <property type="project" value="InterPro"/>
</dbReference>
<dbReference type="Gene3D" id="3.30.160.60">
    <property type="entry name" value="Classic Zinc Finger"/>
    <property type="match status" value="2"/>
</dbReference>
<dbReference type="EMBL" id="AP024448">
    <property type="protein sequence ID" value="BCS27726.1"/>
    <property type="molecule type" value="Genomic_DNA"/>
</dbReference>
<evidence type="ECO:0000313" key="10">
    <source>
        <dbReference type="EMBL" id="BCS27726.1"/>
    </source>
</evidence>
<dbReference type="GO" id="GO:0000978">
    <property type="term" value="F:RNA polymerase II cis-regulatory region sequence-specific DNA binding"/>
    <property type="evidence" value="ECO:0007669"/>
    <property type="project" value="InterPro"/>
</dbReference>
<keyword evidence="11" id="KW-1185">Reference proteome</keyword>
<keyword evidence="2" id="KW-0479">Metal-binding</keyword>
<dbReference type="Pfam" id="PF00096">
    <property type="entry name" value="zf-C2H2"/>
    <property type="match status" value="2"/>
</dbReference>
<keyword evidence="6" id="KW-0539">Nucleus</keyword>
<sequence length="765" mass="84302">MGDRQASSRTCNSCNRTFSKPEHLRRHARSHTGERPFHCLICGRKYARRDVLSRHIRGHQRDELEKGVANTDPRYISSYAATEDAAGEPNSPSSFSRKGLQELDGINTSTLPDLPLLSDSLDLLAQVTSLDLDMLEESIFSHDPIFHQTPSGQSTGGISDKQFERIEKLWPTSRKTRARSPSLVCWDEVVLHPADNLFSTNPTENVGTDGSLSEELDSAWHFTHGCRSRLAQHCQRCIKECNVRDSSVARGSTSDTQGLSTGLSDPDQIPSADILDLCLDLYFYHFHHTYPVVHPPTFNASQTPSSLLFPMCLIGLLIMNRKTGIAWADKYLLAALENCCIVLSSDVLDHCPAPELMAILAEACLLSIVAFIVADIVPDAQRSRLQREMISVASRRGLFEEITYSPDWSRSLTTDDLTWKAWARINSGMRVIAVLVVIDAQSAQSLQSLPQSLPFASRIPIICDDEAFNMSGSEEWSISPERPAYSLPLVNQNRRPSAFGLQAVLARIWVQILSERHRLIQALGISDNPLRQPVSGNELFSAHEQATSIASNLVDLYTHQRSEFMSGNANPVILWNFLGLHLTSNLSVIESAAGRDGAAAAREAAGYLAAWATSPIARRACLHAAQVFVAATHQSRSDGTPLHTEMALFTAALVLGIYLALAPEPIAGIVSRGSRAYDLLKEIDWSKIGTEGLCTSPQALSDYAPCEFIRNGGPVSFLGTRFRSSSGMARRIFLNFSARLKELGGWKAKEYCKVLQVLADTMLEV</sequence>
<evidence type="ECO:0000256" key="2">
    <source>
        <dbReference type="ARBA" id="ARBA00022723"/>
    </source>
</evidence>
<evidence type="ECO:0000256" key="8">
    <source>
        <dbReference type="SAM" id="MobiDB-lite"/>
    </source>
</evidence>
<evidence type="ECO:0000256" key="1">
    <source>
        <dbReference type="ARBA" id="ARBA00004123"/>
    </source>
</evidence>
<comment type="subcellular location">
    <subcellularLocation>
        <location evidence="1">Nucleus</location>
    </subcellularLocation>
</comment>
<dbReference type="Pfam" id="PF04082">
    <property type="entry name" value="Fungal_trans"/>
    <property type="match status" value="1"/>
</dbReference>
<evidence type="ECO:0000313" key="11">
    <source>
        <dbReference type="Proteomes" id="UP000654913"/>
    </source>
</evidence>
<dbReference type="PROSITE" id="PS50157">
    <property type="entry name" value="ZINC_FINGER_C2H2_2"/>
    <property type="match status" value="2"/>
</dbReference>
<dbReference type="InterPro" id="IPR007219">
    <property type="entry name" value="XnlR_reg_dom"/>
</dbReference>
<keyword evidence="3" id="KW-0677">Repeat</keyword>
<gene>
    <name evidence="10" type="ORF">APUU_60773A</name>
</gene>
<dbReference type="InterPro" id="IPR051059">
    <property type="entry name" value="VerF-like"/>
</dbReference>
<dbReference type="InterPro" id="IPR036236">
    <property type="entry name" value="Znf_C2H2_sf"/>
</dbReference>
<dbReference type="InterPro" id="IPR013087">
    <property type="entry name" value="Znf_C2H2_type"/>
</dbReference>
<dbReference type="SUPFAM" id="SSF57667">
    <property type="entry name" value="beta-beta-alpha zinc fingers"/>
    <property type="match status" value="1"/>
</dbReference>
<dbReference type="GO" id="GO:0008270">
    <property type="term" value="F:zinc ion binding"/>
    <property type="evidence" value="ECO:0007669"/>
    <property type="project" value="UniProtKB-KW"/>
</dbReference>
<reference evidence="10" key="2">
    <citation type="submission" date="2021-02" db="EMBL/GenBank/DDBJ databases">
        <title>Aspergillus puulaauensis MK2 genome sequence.</title>
        <authorList>
            <person name="Futagami T."/>
            <person name="Mori K."/>
            <person name="Kadooka C."/>
            <person name="Tanaka T."/>
        </authorList>
    </citation>
    <scope>NUCLEOTIDE SEQUENCE</scope>
    <source>
        <strain evidence="10">MK2</strain>
    </source>
</reference>
<proteinExistence type="predicted"/>
<dbReference type="AlphaFoldDB" id="A0A7R7XUC6"/>
<feature type="domain" description="C2H2-type" evidence="9">
    <location>
        <begin position="37"/>
        <end position="64"/>
    </location>
</feature>
<evidence type="ECO:0000256" key="5">
    <source>
        <dbReference type="ARBA" id="ARBA00022833"/>
    </source>
</evidence>
<name>A0A7R7XUC6_9EURO</name>
<dbReference type="Proteomes" id="UP000654913">
    <property type="component" value="Chromosome 6"/>
</dbReference>
<evidence type="ECO:0000259" key="9">
    <source>
        <dbReference type="PROSITE" id="PS50157"/>
    </source>
</evidence>
<protein>
    <recommendedName>
        <fullName evidence="9">C2H2-type domain-containing protein</fullName>
    </recommendedName>
</protein>
<keyword evidence="5" id="KW-0862">Zinc</keyword>
<keyword evidence="4 7" id="KW-0863">Zinc-finger</keyword>
<dbReference type="PANTHER" id="PTHR40626:SF7">
    <property type="entry name" value="TRANSCRIPTION FACTOR, PUTATIVE (AFU_ORTHOLOGUE AFUA_1G04110)-RELATED"/>
    <property type="match status" value="1"/>
</dbReference>
<reference evidence="10" key="1">
    <citation type="submission" date="2021-01" db="EMBL/GenBank/DDBJ databases">
        <authorList>
            <consortium name="Aspergillus puulaauensis MK2 genome sequencing consortium"/>
            <person name="Kazuki M."/>
            <person name="Futagami T."/>
        </authorList>
    </citation>
    <scope>NUCLEOTIDE SEQUENCE</scope>
    <source>
        <strain evidence="10">MK2</strain>
    </source>
</reference>
<dbReference type="RefSeq" id="XP_041559920.1">
    <property type="nucleotide sequence ID" value="XM_041694051.1"/>
</dbReference>
<dbReference type="PANTHER" id="PTHR40626">
    <property type="entry name" value="MIP31509P"/>
    <property type="match status" value="1"/>
</dbReference>
<dbReference type="GO" id="GO:0005634">
    <property type="term" value="C:nucleus"/>
    <property type="evidence" value="ECO:0007669"/>
    <property type="project" value="UniProtKB-SubCell"/>
</dbReference>
<evidence type="ECO:0000256" key="4">
    <source>
        <dbReference type="ARBA" id="ARBA00022771"/>
    </source>
</evidence>